<evidence type="ECO:0000256" key="2">
    <source>
        <dbReference type="ARBA" id="ARBA00022723"/>
    </source>
</evidence>
<dbReference type="RefSeq" id="WP_086162068.1">
    <property type="nucleotide sequence ID" value="NZ_CP021121.1"/>
</dbReference>
<accession>A0A1W7D5H8</accession>
<gene>
    <name evidence="18" type="ORF">CAG99_08255</name>
</gene>
<dbReference type="CDD" id="cd09883">
    <property type="entry name" value="PIN_VapC_PhoHL-ATPase"/>
    <property type="match status" value="1"/>
</dbReference>
<sequence length="433" mass="47193">MYVLDTSVLLADPAAITRFDEHEVVLPVVVISELEAKRHHPELGYFARQVLRRLDEYRVRFGRLDTPLPIGDLGGTLRVELNHSDPAVLPPAMLNERGRLADNDSRILAVARNLQAEGYDVTVVSKDLPLRIKASSVGLSAEEYRAELAITDSDGWTGLSELTLSGEAVDELFATESVHDETAAGLPVHTGLVISSERGRALGRVAPDGRVRLVRGDREAFGIHGRSAEQRIALDLLLDPDVGIVSMGGRAGTGKSALALCAGLEAVLERRQHSKVVVFRPLYAVGGQDLGYLPGTEAEKMNPWAQAVFDTLSAVTTREVIEEVVARGMLEVLPLTHIRGRSLHDAFVIVDEAQSLERNVLLTVLSRIGQNSRVVLTHDVAQRDNLRVGRYDGVVAVVEKLKGHPLFAHVTLTRSERSPIAALVTEMLEDGRV</sequence>
<dbReference type="FunFam" id="3.40.50.300:FF:000215">
    <property type="entry name" value="ATP-binding protein"/>
    <property type="match status" value="1"/>
</dbReference>
<keyword evidence="2" id="KW-0479">Metal-binding</keyword>
<dbReference type="InterPro" id="IPR051451">
    <property type="entry name" value="PhoH2-like"/>
</dbReference>
<evidence type="ECO:0000313" key="18">
    <source>
        <dbReference type="EMBL" id="ARQ72227.1"/>
    </source>
</evidence>
<dbReference type="EMBL" id="CP021121">
    <property type="protein sequence ID" value="ARQ72227.1"/>
    <property type="molecule type" value="Genomic_DNA"/>
</dbReference>
<dbReference type="Proteomes" id="UP000194218">
    <property type="component" value="Chromosome"/>
</dbReference>
<evidence type="ECO:0000256" key="14">
    <source>
        <dbReference type="ARBA" id="ARBA00066581"/>
    </source>
</evidence>
<dbReference type="SUPFAM" id="SSF52540">
    <property type="entry name" value="P-loop containing nucleoside triphosphate hydrolases"/>
    <property type="match status" value="1"/>
</dbReference>
<keyword evidence="6" id="KW-0460">Magnesium</keyword>
<comment type="similarity">
    <text evidence="9">In the N-terminal section; belongs to the PINc/VapC protein family.</text>
</comment>
<dbReference type="GO" id="GO:0004518">
    <property type="term" value="F:nuclease activity"/>
    <property type="evidence" value="ECO:0007669"/>
    <property type="project" value="UniProtKB-KW"/>
</dbReference>
<evidence type="ECO:0000256" key="7">
    <source>
        <dbReference type="ARBA" id="ARBA00023134"/>
    </source>
</evidence>
<dbReference type="GO" id="GO:0005524">
    <property type="term" value="F:ATP binding"/>
    <property type="evidence" value="ECO:0007669"/>
    <property type="project" value="UniProtKB-KW"/>
</dbReference>
<proteinExistence type="inferred from homology"/>
<evidence type="ECO:0000256" key="1">
    <source>
        <dbReference type="ARBA" id="ARBA00022722"/>
    </source>
</evidence>
<comment type="similarity">
    <text evidence="13">In the C-terminal section; belongs to the PhoH family.</text>
</comment>
<dbReference type="GO" id="GO:0005829">
    <property type="term" value="C:cytosol"/>
    <property type="evidence" value="ECO:0007669"/>
    <property type="project" value="TreeGrafter"/>
</dbReference>
<dbReference type="EC" id="5.6.2.5" evidence="14"/>
<dbReference type="Gene3D" id="3.40.50.1010">
    <property type="entry name" value="5'-nuclease"/>
    <property type="match status" value="1"/>
</dbReference>
<evidence type="ECO:0000256" key="12">
    <source>
        <dbReference type="ARBA" id="ARBA00052583"/>
    </source>
</evidence>
<feature type="domain" description="PIN" evidence="17">
    <location>
        <begin position="1"/>
        <end position="132"/>
    </location>
</feature>
<dbReference type="InterPro" id="IPR027417">
    <property type="entry name" value="P-loop_NTPase"/>
</dbReference>
<comment type="catalytic activity">
    <reaction evidence="10">
        <text>GTP + H2O = GDP + phosphate + H(+)</text>
        <dbReference type="Rhea" id="RHEA:19669"/>
        <dbReference type="ChEBI" id="CHEBI:15377"/>
        <dbReference type="ChEBI" id="CHEBI:15378"/>
        <dbReference type="ChEBI" id="CHEBI:37565"/>
        <dbReference type="ChEBI" id="CHEBI:43474"/>
        <dbReference type="ChEBI" id="CHEBI:58189"/>
    </reaction>
</comment>
<dbReference type="Pfam" id="PF02562">
    <property type="entry name" value="PhoH"/>
    <property type="match status" value="1"/>
</dbReference>
<protein>
    <recommendedName>
        <fullName evidence="15">Protein PhoH2</fullName>
        <ecNumber evidence="14">5.6.2.5</ecNumber>
    </recommendedName>
    <alternativeName>
        <fullName evidence="16">RNA 5'-3' helicase PhoH2</fullName>
    </alternativeName>
</protein>
<evidence type="ECO:0000256" key="15">
    <source>
        <dbReference type="ARBA" id="ARBA00071584"/>
    </source>
</evidence>
<comment type="catalytic activity">
    <reaction evidence="11">
        <text>ATP + H2O = ADP + phosphate + H(+)</text>
        <dbReference type="Rhea" id="RHEA:13065"/>
        <dbReference type="ChEBI" id="CHEBI:15377"/>
        <dbReference type="ChEBI" id="CHEBI:15378"/>
        <dbReference type="ChEBI" id="CHEBI:30616"/>
        <dbReference type="ChEBI" id="CHEBI:43474"/>
        <dbReference type="ChEBI" id="CHEBI:456216"/>
    </reaction>
</comment>
<keyword evidence="5" id="KW-0067">ATP-binding</keyword>
<keyword evidence="7" id="KW-0342">GTP-binding</keyword>
<dbReference type="InterPro" id="IPR029060">
    <property type="entry name" value="PIN-like_dom_sf"/>
</dbReference>
<comment type="catalytic activity">
    <reaction evidence="12">
        <text>n ATP + n H2O + wound RNA = n ADP + n phosphate + unwound RNA.</text>
        <dbReference type="EC" id="5.6.2.5"/>
    </reaction>
</comment>
<reference evidence="18 19" key="1">
    <citation type="submission" date="2017-05" db="EMBL/GenBank/DDBJ databases">
        <title>Complete genome sequence of Streptomyces sp. SCSIO 03032 revealed the diverse biosynthetic pathways for its bioactive secondary metabolites.</title>
        <authorList>
            <person name="Ma L."/>
            <person name="Zhu Y."/>
            <person name="Zhang W."/>
            <person name="Zhang G."/>
            <person name="Tian X."/>
            <person name="Zhang S."/>
            <person name="Zhang C."/>
        </authorList>
    </citation>
    <scope>NUCLEOTIDE SEQUENCE [LARGE SCALE GENOMIC DNA]</scope>
    <source>
        <strain evidence="18 19">SCSIO 03032</strain>
    </source>
</reference>
<evidence type="ECO:0000256" key="8">
    <source>
        <dbReference type="ARBA" id="ARBA00023235"/>
    </source>
</evidence>
<keyword evidence="3" id="KW-0547">Nucleotide-binding</keyword>
<evidence type="ECO:0000256" key="9">
    <source>
        <dbReference type="ARBA" id="ARBA00046345"/>
    </source>
</evidence>
<dbReference type="InterPro" id="IPR002716">
    <property type="entry name" value="PIN_dom"/>
</dbReference>
<evidence type="ECO:0000256" key="6">
    <source>
        <dbReference type="ARBA" id="ARBA00022842"/>
    </source>
</evidence>
<dbReference type="SMART" id="SM00670">
    <property type="entry name" value="PINc"/>
    <property type="match status" value="1"/>
</dbReference>
<evidence type="ECO:0000256" key="16">
    <source>
        <dbReference type="ARBA" id="ARBA00076032"/>
    </source>
</evidence>
<evidence type="ECO:0000256" key="5">
    <source>
        <dbReference type="ARBA" id="ARBA00022840"/>
    </source>
</evidence>
<dbReference type="GO" id="GO:0016787">
    <property type="term" value="F:hydrolase activity"/>
    <property type="evidence" value="ECO:0007669"/>
    <property type="project" value="UniProtKB-KW"/>
</dbReference>
<dbReference type="AlphaFoldDB" id="A0A1W7D5H8"/>
<dbReference type="Pfam" id="PF13638">
    <property type="entry name" value="PIN_4"/>
    <property type="match status" value="1"/>
</dbReference>
<dbReference type="SUPFAM" id="SSF88723">
    <property type="entry name" value="PIN domain-like"/>
    <property type="match status" value="1"/>
</dbReference>
<evidence type="ECO:0000256" key="10">
    <source>
        <dbReference type="ARBA" id="ARBA00048548"/>
    </source>
</evidence>
<dbReference type="InterPro" id="IPR003714">
    <property type="entry name" value="PhoH"/>
</dbReference>
<dbReference type="GO" id="GO:0046872">
    <property type="term" value="F:metal ion binding"/>
    <property type="evidence" value="ECO:0007669"/>
    <property type="project" value="UniProtKB-KW"/>
</dbReference>
<evidence type="ECO:0000313" key="19">
    <source>
        <dbReference type="Proteomes" id="UP000194218"/>
    </source>
</evidence>
<dbReference type="OrthoDB" id="9766527at2"/>
<keyword evidence="19" id="KW-1185">Reference proteome</keyword>
<keyword evidence="8" id="KW-0413">Isomerase</keyword>
<keyword evidence="1" id="KW-0540">Nuclease</keyword>
<name>A0A1W7D5H8_9ACTN</name>
<organism evidence="18 19">
    <name type="scientific">Streptomyces marincola</name>
    <dbReference type="NCBI Taxonomy" id="2878388"/>
    <lineage>
        <taxon>Bacteria</taxon>
        <taxon>Bacillati</taxon>
        <taxon>Actinomycetota</taxon>
        <taxon>Actinomycetes</taxon>
        <taxon>Kitasatosporales</taxon>
        <taxon>Streptomycetaceae</taxon>
        <taxon>Streptomyces</taxon>
    </lineage>
</organism>
<dbReference type="Gene3D" id="3.40.50.300">
    <property type="entry name" value="P-loop containing nucleotide triphosphate hydrolases"/>
    <property type="match status" value="1"/>
</dbReference>
<dbReference type="GO" id="GO:0032574">
    <property type="term" value="F:5'-3' RNA helicase activity"/>
    <property type="evidence" value="ECO:0007669"/>
    <property type="project" value="UniProtKB-EC"/>
</dbReference>
<dbReference type="GO" id="GO:0005525">
    <property type="term" value="F:GTP binding"/>
    <property type="evidence" value="ECO:0007669"/>
    <property type="project" value="UniProtKB-KW"/>
</dbReference>
<evidence type="ECO:0000256" key="3">
    <source>
        <dbReference type="ARBA" id="ARBA00022741"/>
    </source>
</evidence>
<evidence type="ECO:0000259" key="17">
    <source>
        <dbReference type="SMART" id="SM00670"/>
    </source>
</evidence>
<evidence type="ECO:0000256" key="13">
    <source>
        <dbReference type="ARBA" id="ARBA00060962"/>
    </source>
</evidence>
<evidence type="ECO:0000256" key="4">
    <source>
        <dbReference type="ARBA" id="ARBA00022801"/>
    </source>
</evidence>
<dbReference type="KEGG" id="smao:CAG99_08255"/>
<evidence type="ECO:0000256" key="11">
    <source>
        <dbReference type="ARBA" id="ARBA00049360"/>
    </source>
</evidence>
<keyword evidence="4" id="KW-0378">Hydrolase</keyword>
<dbReference type="PANTHER" id="PTHR30473:SF2">
    <property type="entry name" value="PIN DOMAIN-CONTAINING PROTEIN"/>
    <property type="match status" value="1"/>
</dbReference>
<dbReference type="PANTHER" id="PTHR30473">
    <property type="entry name" value="PROTEIN PHOH"/>
    <property type="match status" value="1"/>
</dbReference>